<proteinExistence type="predicted"/>
<dbReference type="Proteomes" id="UP000193087">
    <property type="component" value="Unassembled WGS sequence"/>
</dbReference>
<accession>A0A1X2CK00</accession>
<evidence type="ECO:0000256" key="1">
    <source>
        <dbReference type="SAM" id="MobiDB-lite"/>
    </source>
</evidence>
<dbReference type="AlphaFoldDB" id="A0A1X2CK00"/>
<sequence>MKGGSPRPNTSTTDARGPNFATSSGRSRVVVDHRSPARYPWKDGAPLVPSYPGDDITDEDAFDAPWIVRHR</sequence>
<comment type="caution">
    <text evidence="2">The sequence shown here is derived from an EMBL/GenBank/DDBJ whole genome shotgun (WGS) entry which is preliminary data.</text>
</comment>
<gene>
    <name evidence="2" type="ORF">AWC22_22660</name>
</gene>
<keyword evidence="3" id="KW-1185">Reference proteome</keyword>
<protein>
    <submittedName>
        <fullName evidence="2">Uncharacterized protein</fullName>
    </submittedName>
</protein>
<evidence type="ECO:0000313" key="2">
    <source>
        <dbReference type="EMBL" id="ORW75659.1"/>
    </source>
</evidence>
<feature type="region of interest" description="Disordered" evidence="1">
    <location>
        <begin position="1"/>
        <end position="59"/>
    </location>
</feature>
<organism evidence="2 3">
    <name type="scientific">Mycobacterium riyadhense</name>
    <dbReference type="NCBI Taxonomy" id="486698"/>
    <lineage>
        <taxon>Bacteria</taxon>
        <taxon>Bacillati</taxon>
        <taxon>Actinomycetota</taxon>
        <taxon>Actinomycetes</taxon>
        <taxon>Mycobacteriales</taxon>
        <taxon>Mycobacteriaceae</taxon>
        <taxon>Mycobacterium</taxon>
    </lineage>
</organism>
<feature type="compositionally biased region" description="Polar residues" evidence="1">
    <location>
        <begin position="7"/>
        <end position="26"/>
    </location>
</feature>
<evidence type="ECO:0000313" key="3">
    <source>
        <dbReference type="Proteomes" id="UP000193087"/>
    </source>
</evidence>
<name>A0A1X2CK00_9MYCO</name>
<reference evidence="2 3" key="1">
    <citation type="submission" date="2016-01" db="EMBL/GenBank/DDBJ databases">
        <title>The new phylogeny of the genus Mycobacterium.</title>
        <authorList>
            <person name="Tarcisio F."/>
            <person name="Conor M."/>
            <person name="Antonella G."/>
            <person name="Elisabetta G."/>
            <person name="Giulia F.S."/>
            <person name="Sara T."/>
            <person name="Anna F."/>
            <person name="Clotilde B."/>
            <person name="Roberto B."/>
            <person name="Veronica D.S."/>
            <person name="Fabio R."/>
            <person name="Monica P."/>
            <person name="Olivier J."/>
            <person name="Enrico T."/>
            <person name="Nicola S."/>
        </authorList>
    </citation>
    <scope>NUCLEOTIDE SEQUENCE [LARGE SCALE GENOMIC DNA]</scope>
    <source>
        <strain evidence="2 3">DSM 45176</strain>
    </source>
</reference>
<dbReference type="EMBL" id="LQPQ01000108">
    <property type="protein sequence ID" value="ORW75659.1"/>
    <property type="molecule type" value="Genomic_DNA"/>
</dbReference>